<dbReference type="HOGENOM" id="CLU_057834_1_0_10"/>
<evidence type="ECO:0000256" key="2">
    <source>
        <dbReference type="ARBA" id="ARBA00011245"/>
    </source>
</evidence>
<dbReference type="Pfam" id="PF01263">
    <property type="entry name" value="Aldose_epim"/>
    <property type="match status" value="1"/>
</dbReference>
<comment type="caution">
    <text evidence="4">The sequence shown here is derived from an EMBL/GenBank/DDBJ whole genome shotgun (WGS) entry which is preliminary data.</text>
</comment>
<dbReference type="OrthoDB" id="9795355at2"/>
<dbReference type="InterPro" id="IPR037481">
    <property type="entry name" value="LacX"/>
</dbReference>
<dbReference type="InterPro" id="IPR008183">
    <property type="entry name" value="Aldose_1/G6P_1-epimerase"/>
</dbReference>
<evidence type="ECO:0000313" key="5">
    <source>
        <dbReference type="Proteomes" id="UP000003160"/>
    </source>
</evidence>
<evidence type="ECO:0000256" key="3">
    <source>
        <dbReference type="ARBA" id="ARBA00022837"/>
    </source>
</evidence>
<name>D1PXA8_9BACT</name>
<proteinExistence type="predicted"/>
<reference evidence="4 5" key="1">
    <citation type="submission" date="2009-10" db="EMBL/GenBank/DDBJ databases">
        <authorList>
            <person name="Qin X."/>
            <person name="Bachman B."/>
            <person name="Battles P."/>
            <person name="Bell A."/>
            <person name="Bess C."/>
            <person name="Bickham C."/>
            <person name="Chaboub L."/>
            <person name="Chen D."/>
            <person name="Coyle M."/>
            <person name="Deiros D.R."/>
            <person name="Dinh H."/>
            <person name="Forbes L."/>
            <person name="Fowler G."/>
            <person name="Francisco L."/>
            <person name="Fu Q."/>
            <person name="Gubbala S."/>
            <person name="Hale W."/>
            <person name="Han Y."/>
            <person name="Hemphill L."/>
            <person name="Highlander S.K."/>
            <person name="Hirani K."/>
            <person name="Hogues M."/>
            <person name="Jackson L."/>
            <person name="Jakkamsetti A."/>
            <person name="Javaid M."/>
            <person name="Jiang H."/>
            <person name="Korchina V."/>
            <person name="Kovar C."/>
            <person name="Lara F."/>
            <person name="Lee S."/>
            <person name="Mata R."/>
            <person name="Mathew T."/>
            <person name="Moen C."/>
            <person name="Morales K."/>
            <person name="Munidasa M."/>
            <person name="Nazareth L."/>
            <person name="Ngo R."/>
            <person name="Nguyen L."/>
            <person name="Okwuonu G."/>
            <person name="Ongeri F."/>
            <person name="Patil S."/>
            <person name="Petrosino J."/>
            <person name="Pham C."/>
            <person name="Pham P."/>
            <person name="Pu L.-L."/>
            <person name="Puazo M."/>
            <person name="Raj R."/>
            <person name="Reid J."/>
            <person name="Rouhana J."/>
            <person name="Saada N."/>
            <person name="Shang Y."/>
            <person name="Simmons D."/>
            <person name="Thornton R."/>
            <person name="Warren J."/>
            <person name="Weissenberger G."/>
            <person name="Zhang J."/>
            <person name="Zhang L."/>
            <person name="Zhou C."/>
            <person name="Zhu D."/>
            <person name="Muzny D."/>
            <person name="Worley K."/>
            <person name="Gibbs R."/>
        </authorList>
    </citation>
    <scope>NUCLEOTIDE SEQUENCE [LARGE SCALE GENOMIC DNA]</scope>
    <source>
        <strain evidence="4 5">DSM 17361</strain>
    </source>
</reference>
<dbReference type="eggNOG" id="COG2017">
    <property type="taxonomic scope" value="Bacteria"/>
</dbReference>
<dbReference type="Gene3D" id="2.70.98.10">
    <property type="match status" value="1"/>
</dbReference>
<dbReference type="SUPFAM" id="SSF74650">
    <property type="entry name" value="Galactose mutarotase-like"/>
    <property type="match status" value="1"/>
</dbReference>
<comment type="cofactor">
    <cofactor evidence="1">
        <name>Ca(2+)</name>
        <dbReference type="ChEBI" id="CHEBI:29108"/>
    </cofactor>
</comment>
<evidence type="ECO:0000256" key="1">
    <source>
        <dbReference type="ARBA" id="ARBA00001913"/>
    </source>
</evidence>
<accession>D1PXA8</accession>
<dbReference type="PANTHER" id="PTHR11122">
    <property type="entry name" value="APOSPORY-ASSOCIATED PROTEIN C-RELATED"/>
    <property type="match status" value="1"/>
</dbReference>
<dbReference type="EMBL" id="ACKS01000068">
    <property type="protein sequence ID" value="EFA43992.1"/>
    <property type="molecule type" value="Genomic_DNA"/>
</dbReference>
<dbReference type="InterPro" id="IPR011013">
    <property type="entry name" value="Gal_mutarotase_sf_dom"/>
</dbReference>
<dbReference type="GO" id="GO:0005975">
    <property type="term" value="P:carbohydrate metabolic process"/>
    <property type="evidence" value="ECO:0007669"/>
    <property type="project" value="InterPro"/>
</dbReference>
<dbReference type="PANTHER" id="PTHR11122:SF13">
    <property type="entry name" value="GLUCOSE-6-PHOSPHATE 1-EPIMERASE"/>
    <property type="match status" value="1"/>
</dbReference>
<protein>
    <submittedName>
        <fullName evidence="4">Aldose 1-epimerase</fullName>
    </submittedName>
</protein>
<dbReference type="GO" id="GO:0016853">
    <property type="term" value="F:isomerase activity"/>
    <property type="evidence" value="ECO:0007669"/>
    <property type="project" value="InterPro"/>
</dbReference>
<sequence length="289" mass="32937">MEQIKNEQLCVQISAHGAELQSIKNADGKEFLWQGDPAYWNRRSPLLFPVVCGLWKDTYRLNGLEYKMGRHGFARDTDFKLIAQGDRQVIYALSSSPETLKNYPFHFNLSVSYKLRNNQIHIVWHVENTDDKPIFFQIGGHPAFHVPGQLPGKPLKGSLRFDTVDPIRLFGNVEGCIDKGKHATIKTDHGVWNFTQESFKDDAVIFDHGQIRKVELLNDNDEAEVTVETKAPALGIWSPYGKEAPFVCIEPWYGIHDWNGYEGDFSDKYLMNKLLPGASFMSEYVITIG</sequence>
<dbReference type="GO" id="GO:0030246">
    <property type="term" value="F:carbohydrate binding"/>
    <property type="evidence" value="ECO:0007669"/>
    <property type="project" value="InterPro"/>
</dbReference>
<gene>
    <name evidence="4" type="primary">lacX</name>
    <name evidence="4" type="ORF">HMPREF0645_1593</name>
</gene>
<dbReference type="InterPro" id="IPR014718">
    <property type="entry name" value="GH-type_carb-bd"/>
</dbReference>
<keyword evidence="5" id="KW-1185">Reference proteome</keyword>
<dbReference type="CDD" id="cd09024">
    <property type="entry name" value="Aldose_epim_lacX"/>
    <property type="match status" value="1"/>
</dbReference>
<comment type="subunit">
    <text evidence="2">Monomer.</text>
</comment>
<organism evidence="4 5">
    <name type="scientific">Hallella bergensis DSM 17361</name>
    <dbReference type="NCBI Taxonomy" id="585502"/>
    <lineage>
        <taxon>Bacteria</taxon>
        <taxon>Pseudomonadati</taxon>
        <taxon>Bacteroidota</taxon>
        <taxon>Bacteroidia</taxon>
        <taxon>Bacteroidales</taxon>
        <taxon>Prevotellaceae</taxon>
        <taxon>Hallella</taxon>
    </lineage>
</organism>
<dbReference type="AlphaFoldDB" id="D1PXA8"/>
<dbReference type="Proteomes" id="UP000003160">
    <property type="component" value="Unassembled WGS sequence"/>
</dbReference>
<evidence type="ECO:0000313" key="4">
    <source>
        <dbReference type="EMBL" id="EFA43992.1"/>
    </source>
</evidence>
<dbReference type="RefSeq" id="WP_007173696.1">
    <property type="nucleotide sequence ID" value="NZ_GG704781.1"/>
</dbReference>
<keyword evidence="3" id="KW-0106">Calcium</keyword>